<dbReference type="InterPro" id="IPR017871">
    <property type="entry name" value="ABC_transporter-like_CS"/>
</dbReference>
<keyword evidence="1" id="KW-0813">Transport</keyword>
<dbReference type="EMBL" id="CP041636">
    <property type="protein sequence ID" value="QDO96640.1"/>
    <property type="molecule type" value="Genomic_DNA"/>
</dbReference>
<organism evidence="7 8">
    <name type="scientific">Ferrovibrio terrae</name>
    <dbReference type="NCBI Taxonomy" id="2594003"/>
    <lineage>
        <taxon>Bacteria</taxon>
        <taxon>Pseudomonadati</taxon>
        <taxon>Pseudomonadota</taxon>
        <taxon>Alphaproteobacteria</taxon>
        <taxon>Rhodospirillales</taxon>
        <taxon>Rhodospirillaceae</taxon>
        <taxon>Ferrovibrio</taxon>
    </lineage>
</organism>
<evidence type="ECO:0000256" key="2">
    <source>
        <dbReference type="ARBA" id="ARBA00022741"/>
    </source>
</evidence>
<dbReference type="PANTHER" id="PTHR42781">
    <property type="entry name" value="SPERMIDINE/PUTRESCINE IMPORT ATP-BINDING PROTEIN POTA"/>
    <property type="match status" value="1"/>
</dbReference>
<dbReference type="GO" id="GO:0043190">
    <property type="term" value="C:ATP-binding cassette (ABC) transporter complex"/>
    <property type="evidence" value="ECO:0007669"/>
    <property type="project" value="InterPro"/>
</dbReference>
<dbReference type="InterPro" id="IPR008995">
    <property type="entry name" value="Mo/tungstate-bd_C_term_dom"/>
</dbReference>
<dbReference type="SUPFAM" id="SSF50331">
    <property type="entry name" value="MOP-like"/>
    <property type="match status" value="1"/>
</dbReference>
<proteinExistence type="predicted"/>
<name>A0A516GZ67_9PROT</name>
<dbReference type="NCBIfam" id="TIGR00968">
    <property type="entry name" value="3a0106s01"/>
    <property type="match status" value="1"/>
</dbReference>
<evidence type="ECO:0000313" key="8">
    <source>
        <dbReference type="Proteomes" id="UP000317496"/>
    </source>
</evidence>
<reference evidence="7 8" key="1">
    <citation type="submission" date="2019-07" db="EMBL/GenBank/DDBJ databases">
        <title>Genome sequencing for Ferrovibrio sp. K5.</title>
        <authorList>
            <person name="Park S.-J."/>
        </authorList>
    </citation>
    <scope>NUCLEOTIDE SEQUENCE [LARGE SCALE GENOMIC DNA]</scope>
    <source>
        <strain evidence="7 8">K5</strain>
    </source>
</reference>
<dbReference type="InterPro" id="IPR003439">
    <property type="entry name" value="ABC_transporter-like_ATP-bd"/>
</dbReference>
<dbReference type="InterPro" id="IPR003593">
    <property type="entry name" value="AAA+_ATPase"/>
</dbReference>
<dbReference type="SUPFAM" id="SSF52540">
    <property type="entry name" value="P-loop containing nucleoside triphosphate hydrolases"/>
    <property type="match status" value="1"/>
</dbReference>
<gene>
    <name evidence="7" type="primary">cysA</name>
    <name evidence="7" type="ORF">FNB15_04820</name>
</gene>
<dbReference type="FunFam" id="3.40.50.300:FF:000425">
    <property type="entry name" value="Probable ABC transporter, ATP-binding subunit"/>
    <property type="match status" value="1"/>
</dbReference>
<dbReference type="RefSeq" id="WP_144067621.1">
    <property type="nucleotide sequence ID" value="NZ_CP041636.1"/>
</dbReference>
<dbReference type="PANTHER" id="PTHR42781:SF4">
    <property type="entry name" value="SPERMIDINE_PUTRESCINE IMPORT ATP-BINDING PROTEIN POTA"/>
    <property type="match status" value="1"/>
</dbReference>
<dbReference type="Gene3D" id="3.40.50.300">
    <property type="entry name" value="P-loop containing nucleotide triphosphate hydrolases"/>
    <property type="match status" value="1"/>
</dbReference>
<dbReference type="GO" id="GO:0005524">
    <property type="term" value="F:ATP binding"/>
    <property type="evidence" value="ECO:0007669"/>
    <property type="project" value="UniProtKB-KW"/>
</dbReference>
<dbReference type="PROSITE" id="PS50893">
    <property type="entry name" value="ABC_TRANSPORTER_2"/>
    <property type="match status" value="1"/>
</dbReference>
<keyword evidence="2" id="KW-0547">Nucleotide-binding</keyword>
<dbReference type="PROSITE" id="PS00211">
    <property type="entry name" value="ABC_TRANSPORTER_1"/>
    <property type="match status" value="1"/>
</dbReference>
<dbReference type="InterPro" id="IPR027417">
    <property type="entry name" value="P-loop_NTPase"/>
</dbReference>
<sequence>MTIDIQDIHKQFGKVPVLRGIDLKVAEGELIALLGASGSGKTTLLRILAGLDWPNTGAVEVDGTDWLSLEAQRRGVGFVFQHYALFQHMSVFENIAFGLRVQPKDIRPAEAEIRSRVNELIGLVQIEGLGGRYPAQLSGGQRQRVALARALAIRPKVLLLDEPFGALDARIRKDLRRWLRGLHEQLGMTTIFVTHDQEEAFELADRVVLMGEGRIEQVGTPDEIYEHPASPFVARFLGGVNELPAELHNGRLVLPHADTSAVERVAAGDGAVTLFVRPHEIDLVADAASGARISDIASNGPSFRFDIALPGLDKPVEVELTREAVRGRTLRRGDAVRLKILRGRIFEPAHRPAAAATAKRAASA</sequence>
<feature type="domain" description="ABC transporter" evidence="6">
    <location>
        <begin position="3"/>
        <end position="237"/>
    </location>
</feature>
<accession>A0A516GZ67</accession>
<dbReference type="InterPro" id="IPR005666">
    <property type="entry name" value="Sulph_transpt1"/>
</dbReference>
<dbReference type="SMART" id="SM00382">
    <property type="entry name" value="AAA"/>
    <property type="match status" value="1"/>
</dbReference>
<dbReference type="InterPro" id="IPR050093">
    <property type="entry name" value="ABC_SmlMolc_Importer"/>
</dbReference>
<evidence type="ECO:0000259" key="6">
    <source>
        <dbReference type="PROSITE" id="PS50893"/>
    </source>
</evidence>
<evidence type="ECO:0000256" key="5">
    <source>
        <dbReference type="ARBA" id="ARBA00023032"/>
    </source>
</evidence>
<dbReference type="Proteomes" id="UP000317496">
    <property type="component" value="Chromosome"/>
</dbReference>
<evidence type="ECO:0000256" key="4">
    <source>
        <dbReference type="ARBA" id="ARBA00022967"/>
    </source>
</evidence>
<protein>
    <submittedName>
        <fullName evidence="7">Sulfate ABC transporter ATP-binding protein</fullName>
    </submittedName>
</protein>
<evidence type="ECO:0000256" key="3">
    <source>
        <dbReference type="ARBA" id="ARBA00022840"/>
    </source>
</evidence>
<dbReference type="GO" id="GO:0015419">
    <property type="term" value="F:ABC-type sulfate transporter activity"/>
    <property type="evidence" value="ECO:0007669"/>
    <property type="project" value="InterPro"/>
</dbReference>
<evidence type="ECO:0000313" key="7">
    <source>
        <dbReference type="EMBL" id="QDO96640.1"/>
    </source>
</evidence>
<dbReference type="AlphaFoldDB" id="A0A516GZ67"/>
<dbReference type="OrthoDB" id="9802264at2"/>
<keyword evidence="5" id="KW-0764">Sulfate transport</keyword>
<keyword evidence="4" id="KW-1278">Translocase</keyword>
<dbReference type="KEGG" id="fer:FNB15_04820"/>
<dbReference type="Pfam" id="PF00005">
    <property type="entry name" value="ABC_tran"/>
    <property type="match status" value="1"/>
</dbReference>
<dbReference type="GO" id="GO:0016887">
    <property type="term" value="F:ATP hydrolysis activity"/>
    <property type="evidence" value="ECO:0007669"/>
    <property type="project" value="InterPro"/>
</dbReference>
<keyword evidence="3 7" id="KW-0067">ATP-binding</keyword>
<dbReference type="GO" id="GO:0015697">
    <property type="term" value="P:quaternary ammonium group transport"/>
    <property type="evidence" value="ECO:0007669"/>
    <property type="project" value="UniProtKB-ARBA"/>
</dbReference>
<keyword evidence="8" id="KW-1185">Reference proteome</keyword>
<evidence type="ECO:0000256" key="1">
    <source>
        <dbReference type="ARBA" id="ARBA00022448"/>
    </source>
</evidence>